<dbReference type="InterPro" id="IPR002477">
    <property type="entry name" value="Peptidoglycan-bd-like"/>
</dbReference>
<evidence type="ECO:0000313" key="3">
    <source>
        <dbReference type="Proteomes" id="UP000253318"/>
    </source>
</evidence>
<name>A0A368SXN3_9ACTN</name>
<organism evidence="2 3">
    <name type="scientific">Marinitenerispora sediminis</name>
    <dbReference type="NCBI Taxonomy" id="1931232"/>
    <lineage>
        <taxon>Bacteria</taxon>
        <taxon>Bacillati</taxon>
        <taxon>Actinomycetota</taxon>
        <taxon>Actinomycetes</taxon>
        <taxon>Streptosporangiales</taxon>
        <taxon>Nocardiopsidaceae</taxon>
        <taxon>Marinitenerispora</taxon>
    </lineage>
</organism>
<dbReference type="OrthoDB" id="3429345at2"/>
<sequence>MQPGVPERGLDVLQVGSLLVQDRRRGVAQVVDPRVLTWSNAALGGATVELTGYRYRRRPTLYWGDQGAEVRALQLELLDLGYSLGPAGADGDFGNATYNAVVAFQTSRGLSPADGIPGPETRAAMDYELGRRWPPLYVSHVAVSDGPWIDPGPE</sequence>
<dbReference type="Proteomes" id="UP000253318">
    <property type="component" value="Unassembled WGS sequence"/>
</dbReference>
<dbReference type="Pfam" id="PF01471">
    <property type="entry name" value="PG_binding_1"/>
    <property type="match status" value="1"/>
</dbReference>
<feature type="domain" description="Peptidoglycan binding-like" evidence="1">
    <location>
        <begin position="66"/>
        <end position="125"/>
    </location>
</feature>
<accession>A0A368SXN3</accession>
<dbReference type="SUPFAM" id="SSF47090">
    <property type="entry name" value="PGBD-like"/>
    <property type="match status" value="1"/>
</dbReference>
<evidence type="ECO:0000259" key="1">
    <source>
        <dbReference type="Pfam" id="PF01471"/>
    </source>
</evidence>
<gene>
    <name evidence="2" type="ORF">DEF24_26925</name>
</gene>
<feature type="non-terminal residue" evidence="2">
    <location>
        <position position="154"/>
    </location>
</feature>
<dbReference type="InterPro" id="IPR036366">
    <property type="entry name" value="PGBDSf"/>
</dbReference>
<dbReference type="AlphaFoldDB" id="A0A368SXN3"/>
<proteinExistence type="predicted"/>
<reference evidence="2 3" key="1">
    <citation type="submission" date="2018-04" db="EMBL/GenBank/DDBJ databases">
        <title>Novel actinobacteria from marine sediment.</title>
        <authorList>
            <person name="Ng Z.Y."/>
            <person name="Tan G.Y.A."/>
        </authorList>
    </citation>
    <scope>NUCLEOTIDE SEQUENCE [LARGE SCALE GENOMIC DNA]</scope>
    <source>
        <strain evidence="2 3">TPS81</strain>
    </source>
</reference>
<dbReference type="Gene3D" id="1.10.101.10">
    <property type="entry name" value="PGBD-like superfamily/PGBD"/>
    <property type="match status" value="1"/>
</dbReference>
<dbReference type="InterPro" id="IPR036365">
    <property type="entry name" value="PGBD-like_sf"/>
</dbReference>
<keyword evidence="3" id="KW-1185">Reference proteome</keyword>
<comment type="caution">
    <text evidence="2">The sequence shown here is derived from an EMBL/GenBank/DDBJ whole genome shotgun (WGS) entry which is preliminary data.</text>
</comment>
<dbReference type="EMBL" id="QEIN01000472">
    <property type="protein sequence ID" value="RCV47654.1"/>
    <property type="molecule type" value="Genomic_DNA"/>
</dbReference>
<protein>
    <recommendedName>
        <fullName evidence="1">Peptidoglycan binding-like domain-containing protein</fullName>
    </recommendedName>
</protein>
<evidence type="ECO:0000313" key="2">
    <source>
        <dbReference type="EMBL" id="RCV47654.1"/>
    </source>
</evidence>